<keyword evidence="3" id="KW-1185">Reference proteome</keyword>
<dbReference type="InterPro" id="IPR001633">
    <property type="entry name" value="EAL_dom"/>
</dbReference>
<dbReference type="InterPro" id="IPR035919">
    <property type="entry name" value="EAL_sf"/>
</dbReference>
<evidence type="ECO:0000259" key="1">
    <source>
        <dbReference type="PROSITE" id="PS50883"/>
    </source>
</evidence>
<dbReference type="Pfam" id="PF00563">
    <property type="entry name" value="EAL"/>
    <property type="match status" value="1"/>
</dbReference>
<dbReference type="PROSITE" id="PS50883">
    <property type="entry name" value="EAL"/>
    <property type="match status" value="1"/>
</dbReference>
<organism evidence="2 3">
    <name type="scientific">Candidatus Weimeria bifida</name>
    <dbReference type="NCBI Taxonomy" id="2599074"/>
    <lineage>
        <taxon>Bacteria</taxon>
        <taxon>Bacillati</taxon>
        <taxon>Bacillota</taxon>
        <taxon>Clostridia</taxon>
        <taxon>Lachnospirales</taxon>
        <taxon>Lachnospiraceae</taxon>
        <taxon>Candidatus Weimeria</taxon>
    </lineage>
</organism>
<proteinExistence type="predicted"/>
<protein>
    <submittedName>
        <fullName evidence="2">EAL domain-containing protein</fullName>
    </submittedName>
</protein>
<dbReference type="PANTHER" id="PTHR33121:SF70">
    <property type="entry name" value="SIGNALING PROTEIN YKOW"/>
    <property type="match status" value="1"/>
</dbReference>
<dbReference type="GO" id="GO:0071111">
    <property type="term" value="F:cyclic-guanylate-specific phosphodiesterase activity"/>
    <property type="evidence" value="ECO:0007669"/>
    <property type="project" value="InterPro"/>
</dbReference>
<evidence type="ECO:0000313" key="2">
    <source>
        <dbReference type="EMBL" id="MQN00976.1"/>
    </source>
</evidence>
<dbReference type="EMBL" id="VOGC01000002">
    <property type="protein sequence ID" value="MQN00976.1"/>
    <property type="molecule type" value="Genomic_DNA"/>
</dbReference>
<dbReference type="Gene3D" id="3.20.20.450">
    <property type="entry name" value="EAL domain"/>
    <property type="match status" value="1"/>
</dbReference>
<dbReference type="CDD" id="cd01948">
    <property type="entry name" value="EAL"/>
    <property type="match status" value="1"/>
</dbReference>
<dbReference type="PANTHER" id="PTHR33121">
    <property type="entry name" value="CYCLIC DI-GMP PHOSPHODIESTERASE PDEF"/>
    <property type="match status" value="1"/>
</dbReference>
<dbReference type="InterPro" id="IPR050706">
    <property type="entry name" value="Cyclic-di-GMP_PDE-like"/>
</dbReference>
<evidence type="ECO:0000313" key="3">
    <source>
        <dbReference type="Proteomes" id="UP000460257"/>
    </source>
</evidence>
<sequence length="173" mass="19764">MQPSLPDDLISIAESYGVDLKYINFEVTETAAIPTEMLRHLMTTLISHGATFSVDDFGTGYSNIIRLANMPFSIIKIDKSILWNYFKTRDDLVPRIYEMLNIEGYNLVTEGVETDEMHLWLRDVAHCKYEQGYLYSKPIDEDNFKKYLSEHNCRPISAPVKKPSPAGESMAAM</sequence>
<reference evidence="2" key="1">
    <citation type="journal article" date="2020" name="Appl. Environ. Microbiol.">
        <title>Medium-Chain Fatty Acid Synthesis by 'Candidatus Weimeria bifida' gen. nov., sp. nov., and 'Candidatus Pseudoramibacter fermentans' sp. nov.</title>
        <authorList>
            <person name="Scarborough M.J."/>
            <person name="Myers K.S."/>
            <person name="Donohue T.J."/>
            <person name="Noguera D.R."/>
        </authorList>
    </citation>
    <scope>NUCLEOTIDE SEQUENCE</scope>
    <source>
        <strain evidence="2">LCO1.1</strain>
    </source>
</reference>
<comment type="caution">
    <text evidence="2">The sequence shown here is derived from an EMBL/GenBank/DDBJ whole genome shotgun (WGS) entry which is preliminary data.</text>
</comment>
<accession>A0A6N7IZE2</accession>
<name>A0A6N7IZE2_9FIRM</name>
<dbReference type="AlphaFoldDB" id="A0A6N7IZE2"/>
<feature type="domain" description="EAL" evidence="1">
    <location>
        <begin position="1"/>
        <end position="152"/>
    </location>
</feature>
<dbReference type="SUPFAM" id="SSF141868">
    <property type="entry name" value="EAL domain-like"/>
    <property type="match status" value="1"/>
</dbReference>
<dbReference type="SMART" id="SM00052">
    <property type="entry name" value="EAL"/>
    <property type="match status" value="1"/>
</dbReference>
<dbReference type="Proteomes" id="UP000460257">
    <property type="component" value="Unassembled WGS sequence"/>
</dbReference>
<gene>
    <name evidence="2" type="ORF">FRC54_03145</name>
</gene>